<keyword evidence="2" id="KW-1185">Reference proteome</keyword>
<dbReference type="RefSeq" id="WP_236986243.1">
    <property type="nucleotide sequence ID" value="NZ_AP023086.1"/>
</dbReference>
<dbReference type="KEGG" id="marq:MARGE09_P0958"/>
<gene>
    <name evidence="1" type="ORF">MARGE09_P0958</name>
</gene>
<sequence>MLPAAKKYLDQYAEPLIHQTAAQRSECFAGAPTAYTHVLVIPSYNESTAFVRRLTTQIFDSCKKLLVIVVINQPKERHRSSTRLNQRLWDFCHSSLQGASHKKGIYSLTTRSSKQCDFLCVDQFSEGISSKQGVGYARKLGCDIAVDLIAKGYLSENWLHCTDADATLPNDYFSAPSINKHYSALNYGFTHSFAKVHKSQHQKTTEAASLLYESSIRYYCKGLTYAGSPYAFTTLGSAIAIQPNYYCLVRGFPKRAGGEDFYLLNKLAKLAPIFTMPQTIQLKPRASLRVPFGTGPAVCALLKNNKLTDFNPWVFKHLKEWLEFSPKLHSHITDVSNSPLASLSHATQQALSDIKVQALLEHIGKQSKNSAQTERMIMDWFDGFKTLKFIHALTHNNYPKMGLAELQKNKSFNALFSNTL</sequence>
<dbReference type="EMBL" id="AP023086">
    <property type="protein sequence ID" value="BCD96758.1"/>
    <property type="molecule type" value="Genomic_DNA"/>
</dbReference>
<dbReference type="Proteomes" id="UP001320119">
    <property type="component" value="Chromosome"/>
</dbReference>
<protein>
    <recommendedName>
        <fullName evidence="3">Glycosyltransferase 2-like domain-containing protein</fullName>
    </recommendedName>
</protein>
<organism evidence="1 2">
    <name type="scientific">Marinagarivorans cellulosilyticus</name>
    <dbReference type="NCBI Taxonomy" id="2721545"/>
    <lineage>
        <taxon>Bacteria</taxon>
        <taxon>Pseudomonadati</taxon>
        <taxon>Pseudomonadota</taxon>
        <taxon>Gammaproteobacteria</taxon>
        <taxon>Cellvibrionales</taxon>
        <taxon>Cellvibrionaceae</taxon>
        <taxon>Marinagarivorans</taxon>
    </lineage>
</organism>
<evidence type="ECO:0000313" key="1">
    <source>
        <dbReference type="EMBL" id="BCD96758.1"/>
    </source>
</evidence>
<dbReference type="SUPFAM" id="SSF53448">
    <property type="entry name" value="Nucleotide-diphospho-sugar transferases"/>
    <property type="match status" value="1"/>
</dbReference>
<dbReference type="InterPro" id="IPR029044">
    <property type="entry name" value="Nucleotide-diphossugar_trans"/>
</dbReference>
<accession>A0AAN1WFQ5</accession>
<evidence type="ECO:0008006" key="3">
    <source>
        <dbReference type="Google" id="ProtNLM"/>
    </source>
</evidence>
<evidence type="ECO:0000313" key="2">
    <source>
        <dbReference type="Proteomes" id="UP001320119"/>
    </source>
</evidence>
<dbReference type="AlphaFoldDB" id="A0AAN1WFQ5"/>
<reference evidence="1 2" key="1">
    <citation type="journal article" date="2022" name="IScience">
        <title>An ultrasensitive nanofiber-based assay for enzymatic hydrolysis and deep-sea microbial degradation of cellulose.</title>
        <authorList>
            <person name="Tsudome M."/>
            <person name="Tachioka M."/>
            <person name="Miyazaki M."/>
            <person name="Uchimura K."/>
            <person name="Tsuda M."/>
            <person name="Takaki Y."/>
            <person name="Deguchi S."/>
        </authorList>
    </citation>
    <scope>NUCLEOTIDE SEQUENCE [LARGE SCALE GENOMIC DNA]</scope>
    <source>
        <strain evidence="1 2">GE09</strain>
    </source>
</reference>
<proteinExistence type="predicted"/>
<name>A0AAN1WFQ5_9GAMM</name>